<dbReference type="PANTHER" id="PTHR33112:SF10">
    <property type="entry name" value="TOL"/>
    <property type="match status" value="1"/>
</dbReference>
<feature type="domain" description="Heterokaryon incompatibility" evidence="1">
    <location>
        <begin position="237"/>
        <end position="314"/>
    </location>
</feature>
<dbReference type="EMBL" id="JAUKUD010000007">
    <property type="protein sequence ID" value="KAK0737986.1"/>
    <property type="molecule type" value="Genomic_DNA"/>
</dbReference>
<proteinExistence type="predicted"/>
<dbReference type="Proteomes" id="UP001172155">
    <property type="component" value="Unassembled WGS sequence"/>
</dbReference>
<dbReference type="InterPro" id="IPR010730">
    <property type="entry name" value="HET"/>
</dbReference>
<keyword evidence="3" id="KW-1185">Reference proteome</keyword>
<evidence type="ECO:0000259" key="1">
    <source>
        <dbReference type="Pfam" id="PF06985"/>
    </source>
</evidence>
<evidence type="ECO:0000313" key="3">
    <source>
        <dbReference type="Proteomes" id="UP001172155"/>
    </source>
</evidence>
<reference evidence="2" key="1">
    <citation type="submission" date="2023-06" db="EMBL/GenBank/DDBJ databases">
        <title>Genome-scale phylogeny and comparative genomics of the fungal order Sordariales.</title>
        <authorList>
            <consortium name="Lawrence Berkeley National Laboratory"/>
            <person name="Hensen N."/>
            <person name="Bonometti L."/>
            <person name="Westerberg I."/>
            <person name="Brannstrom I.O."/>
            <person name="Guillou S."/>
            <person name="Cros-Aarteil S."/>
            <person name="Calhoun S."/>
            <person name="Haridas S."/>
            <person name="Kuo A."/>
            <person name="Mondo S."/>
            <person name="Pangilinan J."/>
            <person name="Riley R."/>
            <person name="LaButti K."/>
            <person name="Andreopoulos B."/>
            <person name="Lipzen A."/>
            <person name="Chen C."/>
            <person name="Yanf M."/>
            <person name="Daum C."/>
            <person name="Ng V."/>
            <person name="Clum A."/>
            <person name="Steindorff A."/>
            <person name="Ohm R."/>
            <person name="Martin F."/>
            <person name="Silar P."/>
            <person name="Natvig D."/>
            <person name="Lalanne C."/>
            <person name="Gautier V."/>
            <person name="Ament-velasquez S.L."/>
            <person name="Kruys A."/>
            <person name="Hutchinson M.I."/>
            <person name="Powell A.J."/>
            <person name="Barry K."/>
            <person name="Miller A.N."/>
            <person name="Grigoriev I.V."/>
            <person name="Debuchy R."/>
            <person name="Gladieux P."/>
            <person name="Thoren M.H."/>
            <person name="Johannesson H."/>
        </authorList>
    </citation>
    <scope>NUCLEOTIDE SEQUENCE</scope>
    <source>
        <strain evidence="2">SMH3187-1</strain>
    </source>
</reference>
<organism evidence="2 3">
    <name type="scientific">Schizothecium vesticola</name>
    <dbReference type="NCBI Taxonomy" id="314040"/>
    <lineage>
        <taxon>Eukaryota</taxon>
        <taxon>Fungi</taxon>
        <taxon>Dikarya</taxon>
        <taxon>Ascomycota</taxon>
        <taxon>Pezizomycotina</taxon>
        <taxon>Sordariomycetes</taxon>
        <taxon>Sordariomycetidae</taxon>
        <taxon>Sordariales</taxon>
        <taxon>Schizotheciaceae</taxon>
        <taxon>Schizothecium</taxon>
    </lineage>
</organism>
<gene>
    <name evidence="2" type="ORF">B0T18DRAFT_394362</name>
</gene>
<protein>
    <recommendedName>
        <fullName evidence="1">Heterokaryon incompatibility domain-containing protein</fullName>
    </recommendedName>
</protein>
<sequence>MENIFSFVFPRKGAQLCVSCQKPFSKDWQAQSTSQPSTARGKLYAFHGTLKEIRNCDKTTSCPLCKLVASQGNWENASDLTSMAFVQIPGKDALFIHITAADSSFEKDGLVIPMHLVDETELRYFIKPKLRDSTFTHASRSFIKAKMSHCYKIHTLCRTATSGDFVPTRLLDTRASPASVVKLVRGSKKNLKYATLSHCWGKTQIIQLKKAVEGTFTGNGIPVDSLPPTFQQAVISALMASVYGRAVVNIAASSSSDSRGGLFYNRDPLVVQPFAARSRNLPGVPDGWYLWKNDHRWSALSIQPLNRRGWVLQERLLSARTIHFSDTELVWHCLEDMASESVPLQVNYGTATQLAVPIMQVGDYTDMRVAMAAVQRDGLTDDNKVKLYRERKRVLAHYTQCGLTNGGDKLIAIAGIVDRLEALSGDRCYAGLWRSEMPGCLVWLPEWGTDELDVELLRQQGIPKEPVE</sequence>
<accession>A0AA40BPM0</accession>
<name>A0AA40BPM0_9PEZI</name>
<dbReference type="PANTHER" id="PTHR33112">
    <property type="entry name" value="DOMAIN PROTEIN, PUTATIVE-RELATED"/>
    <property type="match status" value="1"/>
</dbReference>
<comment type="caution">
    <text evidence="2">The sequence shown here is derived from an EMBL/GenBank/DDBJ whole genome shotgun (WGS) entry which is preliminary data.</text>
</comment>
<dbReference type="AlphaFoldDB" id="A0AA40BPM0"/>
<evidence type="ECO:0000313" key="2">
    <source>
        <dbReference type="EMBL" id="KAK0737986.1"/>
    </source>
</evidence>
<dbReference type="Pfam" id="PF06985">
    <property type="entry name" value="HET"/>
    <property type="match status" value="1"/>
</dbReference>